<evidence type="ECO:0000313" key="1">
    <source>
        <dbReference type="EMBL" id="MEU1953522.1"/>
    </source>
</evidence>
<keyword evidence="2" id="KW-1185">Reference proteome</keyword>
<dbReference type="EMBL" id="JBEYBF010000010">
    <property type="protein sequence ID" value="MEU1953522.1"/>
    <property type="molecule type" value="Genomic_DNA"/>
</dbReference>
<evidence type="ECO:0000313" key="2">
    <source>
        <dbReference type="Proteomes" id="UP001550628"/>
    </source>
</evidence>
<proteinExistence type="predicted"/>
<reference evidence="1 2" key="1">
    <citation type="submission" date="2024-06" db="EMBL/GenBank/DDBJ databases">
        <title>The Natural Products Discovery Center: Release of the First 8490 Sequenced Strains for Exploring Actinobacteria Biosynthetic Diversity.</title>
        <authorList>
            <person name="Kalkreuter E."/>
            <person name="Kautsar S.A."/>
            <person name="Yang D."/>
            <person name="Bader C.D."/>
            <person name="Teijaro C.N."/>
            <person name="Fluegel L."/>
            <person name="Davis C.M."/>
            <person name="Simpson J.R."/>
            <person name="Lauterbach L."/>
            <person name="Steele A.D."/>
            <person name="Gui C."/>
            <person name="Meng S."/>
            <person name="Li G."/>
            <person name="Viehrig K."/>
            <person name="Ye F."/>
            <person name="Su P."/>
            <person name="Kiefer A.F."/>
            <person name="Nichols A."/>
            <person name="Cepeda A.J."/>
            <person name="Yan W."/>
            <person name="Fan B."/>
            <person name="Jiang Y."/>
            <person name="Adhikari A."/>
            <person name="Zheng C.-J."/>
            <person name="Schuster L."/>
            <person name="Cowan T.M."/>
            <person name="Smanski M.J."/>
            <person name="Chevrette M.G."/>
            <person name="De Carvalho L.P.S."/>
            <person name="Shen B."/>
        </authorList>
    </citation>
    <scope>NUCLEOTIDE SEQUENCE [LARGE SCALE GENOMIC DNA]</scope>
    <source>
        <strain evidence="1 2">NPDC019708</strain>
    </source>
</reference>
<name>A0ABV2WRM3_9NOCA</name>
<dbReference type="Gene3D" id="3.40.190.80">
    <property type="match status" value="1"/>
</dbReference>
<sequence length="97" mass="9974">MRPAGPPRIAVSRSRTSDQVLGFVTALSAIPVPMGSAEAKAIAVVRGEVDADVHSGGRHDGIPAPPVAVAASAGLHVSLLDGSPLRYNQPNPTCRTW</sequence>
<dbReference type="SUPFAM" id="SSF56655">
    <property type="entry name" value="Carbohydrate phosphatase"/>
    <property type="match status" value="1"/>
</dbReference>
<protein>
    <submittedName>
        <fullName evidence="1">Uncharacterized protein</fullName>
    </submittedName>
</protein>
<dbReference type="Proteomes" id="UP001550628">
    <property type="component" value="Unassembled WGS sequence"/>
</dbReference>
<dbReference type="RefSeq" id="WP_356958045.1">
    <property type="nucleotide sequence ID" value="NZ_JBEYBD010000011.1"/>
</dbReference>
<accession>A0ABV2WRM3</accession>
<organism evidence="1 2">
    <name type="scientific">Nocardia rhamnosiphila</name>
    <dbReference type="NCBI Taxonomy" id="426716"/>
    <lineage>
        <taxon>Bacteria</taxon>
        <taxon>Bacillati</taxon>
        <taxon>Actinomycetota</taxon>
        <taxon>Actinomycetes</taxon>
        <taxon>Mycobacteriales</taxon>
        <taxon>Nocardiaceae</taxon>
        <taxon>Nocardia</taxon>
    </lineage>
</organism>
<comment type="caution">
    <text evidence="1">The sequence shown here is derived from an EMBL/GenBank/DDBJ whole genome shotgun (WGS) entry which is preliminary data.</text>
</comment>
<gene>
    <name evidence="1" type="ORF">ABZ510_16850</name>
</gene>